<dbReference type="GeneID" id="41976046"/>
<evidence type="ECO:0000256" key="3">
    <source>
        <dbReference type="ARBA" id="ARBA00023015"/>
    </source>
</evidence>
<proteinExistence type="predicted"/>
<keyword evidence="10" id="KW-1185">Reference proteome</keyword>
<dbReference type="Pfam" id="PF04082">
    <property type="entry name" value="Fungal_trans"/>
    <property type="match status" value="1"/>
</dbReference>
<evidence type="ECO:0000256" key="4">
    <source>
        <dbReference type="ARBA" id="ARBA00023125"/>
    </source>
</evidence>
<dbReference type="Proteomes" id="UP000319257">
    <property type="component" value="Unassembled WGS sequence"/>
</dbReference>
<dbReference type="RefSeq" id="XP_030992091.1">
    <property type="nucleotide sequence ID" value="XM_031143472.1"/>
</dbReference>
<accession>A0A507B1F1</accession>
<keyword evidence="5" id="KW-0804">Transcription</keyword>
<reference evidence="9 10" key="1">
    <citation type="submission" date="2019-06" db="EMBL/GenBank/DDBJ databases">
        <title>Draft genome sequence of the filamentous fungus Phialemoniopsis curvata isolated from diesel fuel.</title>
        <authorList>
            <person name="Varaljay V.A."/>
            <person name="Lyon W.J."/>
            <person name="Crouch A.L."/>
            <person name="Drake C.E."/>
            <person name="Hollomon J.M."/>
            <person name="Nadeau L.J."/>
            <person name="Nunn H.S."/>
            <person name="Stevenson B.S."/>
            <person name="Bojanowski C.L."/>
            <person name="Crookes-Goodson W.J."/>
        </authorList>
    </citation>
    <scope>NUCLEOTIDE SEQUENCE [LARGE SCALE GENOMIC DNA]</scope>
    <source>
        <strain evidence="9 10">D216</strain>
    </source>
</reference>
<feature type="region of interest" description="Disordered" evidence="7">
    <location>
        <begin position="79"/>
        <end position="124"/>
    </location>
</feature>
<dbReference type="SMART" id="SM00066">
    <property type="entry name" value="GAL4"/>
    <property type="match status" value="1"/>
</dbReference>
<evidence type="ECO:0000313" key="10">
    <source>
        <dbReference type="Proteomes" id="UP000319257"/>
    </source>
</evidence>
<dbReference type="OrthoDB" id="5121955at2759"/>
<evidence type="ECO:0000256" key="5">
    <source>
        <dbReference type="ARBA" id="ARBA00023163"/>
    </source>
</evidence>
<dbReference type="EMBL" id="SKBQ01000058">
    <property type="protein sequence ID" value="TPX10380.1"/>
    <property type="molecule type" value="Genomic_DNA"/>
</dbReference>
<keyword evidence="4" id="KW-0238">DNA-binding</keyword>
<dbReference type="InterPro" id="IPR052073">
    <property type="entry name" value="Amide_Lactam_Regulators"/>
</dbReference>
<feature type="compositionally biased region" description="Acidic residues" evidence="7">
    <location>
        <begin position="112"/>
        <end position="124"/>
    </location>
</feature>
<keyword evidence="1" id="KW-0479">Metal-binding</keyword>
<dbReference type="GO" id="GO:0000981">
    <property type="term" value="F:DNA-binding transcription factor activity, RNA polymerase II-specific"/>
    <property type="evidence" value="ECO:0007669"/>
    <property type="project" value="InterPro"/>
</dbReference>
<name>A0A507B1F1_9PEZI</name>
<feature type="region of interest" description="Disordered" evidence="7">
    <location>
        <begin position="1"/>
        <end position="30"/>
    </location>
</feature>
<feature type="compositionally biased region" description="Polar residues" evidence="7">
    <location>
        <begin position="1"/>
        <end position="18"/>
    </location>
</feature>
<dbReference type="InterPro" id="IPR036864">
    <property type="entry name" value="Zn2-C6_fun-type_DNA-bd_sf"/>
</dbReference>
<dbReference type="InterPro" id="IPR001138">
    <property type="entry name" value="Zn2Cys6_DnaBD"/>
</dbReference>
<evidence type="ECO:0000259" key="8">
    <source>
        <dbReference type="PROSITE" id="PS50048"/>
    </source>
</evidence>
<evidence type="ECO:0000256" key="7">
    <source>
        <dbReference type="SAM" id="MobiDB-lite"/>
    </source>
</evidence>
<feature type="domain" description="Zn(2)-C6 fungal-type" evidence="8">
    <location>
        <begin position="39"/>
        <end position="70"/>
    </location>
</feature>
<dbReference type="InParanoid" id="A0A507B1F1"/>
<feature type="compositionally biased region" description="Low complexity" evidence="7">
    <location>
        <begin position="19"/>
        <end position="30"/>
    </location>
</feature>
<comment type="caution">
    <text evidence="9">The sequence shown here is derived from an EMBL/GenBank/DDBJ whole genome shotgun (WGS) entry which is preliminary data.</text>
</comment>
<gene>
    <name evidence="9" type="ORF">E0L32_008599</name>
</gene>
<dbReference type="SMART" id="SM00906">
    <property type="entry name" value="Fungal_trans"/>
    <property type="match status" value="1"/>
</dbReference>
<dbReference type="InterPro" id="IPR007219">
    <property type="entry name" value="XnlR_reg_dom"/>
</dbReference>
<evidence type="ECO:0000256" key="1">
    <source>
        <dbReference type="ARBA" id="ARBA00022723"/>
    </source>
</evidence>
<keyword evidence="2" id="KW-0862">Zinc</keyword>
<dbReference type="PROSITE" id="PS50048">
    <property type="entry name" value="ZN2_CY6_FUNGAL_2"/>
    <property type="match status" value="1"/>
</dbReference>
<sequence>MPAVQANQQEVVSRESTPSLSENCRCSSSSATGKRSAVACQRCNQRKTRCTAGEGMPCVGCANAHVQCVLIKSNRGKYARKNRAKSRRSSTEAPVPCPQTETSNLNTLQEQPSDEETALDEEEDVPETLHARIAQGVGRQQNGPADTGKLVFLGEAFSLTYVVHDVLAPFFAPAPNYERRLHFHLDSRGAGRAAGEARAVSTSQQREYLKKQGLLFMLPTNVLGQLLETFFSSFHPVFPILGPVQLTPEAQKGEVSLLVLNAVLLIAISICDKATLRAAGFQDQRYSGRAIFYSQAHALHNADLEPEKISTLVGMFFMSFWWGGPDEVKDSFHWLGVAANLAQALGLHRSTRNSGMDAATTRRWKRIWWAIRTRDTLVSGSIGRPQHINGNDCDVEVLEESDVTEVLSSSEERRLYSCQMARLNEISKYSLRVILQ</sequence>
<dbReference type="SUPFAM" id="SSF57701">
    <property type="entry name" value="Zn2/Cys6 DNA-binding domain"/>
    <property type="match status" value="1"/>
</dbReference>
<evidence type="ECO:0000256" key="2">
    <source>
        <dbReference type="ARBA" id="ARBA00022833"/>
    </source>
</evidence>
<dbReference type="GO" id="GO:0003677">
    <property type="term" value="F:DNA binding"/>
    <property type="evidence" value="ECO:0007669"/>
    <property type="project" value="UniProtKB-KW"/>
</dbReference>
<dbReference type="GO" id="GO:0006351">
    <property type="term" value="P:DNA-templated transcription"/>
    <property type="evidence" value="ECO:0007669"/>
    <property type="project" value="InterPro"/>
</dbReference>
<dbReference type="Gene3D" id="4.10.240.10">
    <property type="entry name" value="Zn(2)-C6 fungal-type DNA-binding domain"/>
    <property type="match status" value="1"/>
</dbReference>
<dbReference type="PANTHER" id="PTHR47171:SF1">
    <property type="entry name" value="ZN(II)2CYS6 TRANSCRIPTION FACTOR (EUROFUNG)"/>
    <property type="match status" value="1"/>
</dbReference>
<protein>
    <recommendedName>
        <fullName evidence="8">Zn(2)-C6 fungal-type domain-containing protein</fullName>
    </recommendedName>
</protein>
<evidence type="ECO:0000313" key="9">
    <source>
        <dbReference type="EMBL" id="TPX10380.1"/>
    </source>
</evidence>
<organism evidence="9 10">
    <name type="scientific">Thyridium curvatum</name>
    <dbReference type="NCBI Taxonomy" id="1093900"/>
    <lineage>
        <taxon>Eukaryota</taxon>
        <taxon>Fungi</taxon>
        <taxon>Dikarya</taxon>
        <taxon>Ascomycota</taxon>
        <taxon>Pezizomycotina</taxon>
        <taxon>Sordariomycetes</taxon>
        <taxon>Sordariomycetidae</taxon>
        <taxon>Thyridiales</taxon>
        <taxon>Thyridiaceae</taxon>
        <taxon>Thyridium</taxon>
    </lineage>
</organism>
<keyword evidence="6" id="KW-0539">Nucleus</keyword>
<dbReference type="CDD" id="cd12148">
    <property type="entry name" value="fungal_TF_MHR"/>
    <property type="match status" value="1"/>
</dbReference>
<feature type="compositionally biased region" description="Polar residues" evidence="7">
    <location>
        <begin position="99"/>
        <end position="111"/>
    </location>
</feature>
<dbReference type="STRING" id="1093900.A0A507B1F1"/>
<evidence type="ECO:0000256" key="6">
    <source>
        <dbReference type="ARBA" id="ARBA00023242"/>
    </source>
</evidence>
<dbReference type="PANTHER" id="PTHR47171">
    <property type="entry name" value="FARA-RELATED"/>
    <property type="match status" value="1"/>
</dbReference>
<keyword evidence="3" id="KW-0805">Transcription regulation</keyword>
<dbReference type="CDD" id="cd00067">
    <property type="entry name" value="GAL4"/>
    <property type="match status" value="1"/>
</dbReference>
<dbReference type="AlphaFoldDB" id="A0A507B1F1"/>
<dbReference type="Pfam" id="PF00172">
    <property type="entry name" value="Zn_clus"/>
    <property type="match status" value="1"/>
</dbReference>
<dbReference type="GO" id="GO:0008270">
    <property type="term" value="F:zinc ion binding"/>
    <property type="evidence" value="ECO:0007669"/>
    <property type="project" value="InterPro"/>
</dbReference>
<feature type="compositionally biased region" description="Basic residues" evidence="7">
    <location>
        <begin position="79"/>
        <end position="88"/>
    </location>
</feature>